<keyword evidence="3" id="KW-0732">Signal</keyword>
<evidence type="ECO:0008006" key="6">
    <source>
        <dbReference type="Google" id="ProtNLM"/>
    </source>
</evidence>
<dbReference type="GO" id="GO:0004623">
    <property type="term" value="F:phospholipase A2 activity"/>
    <property type="evidence" value="ECO:0007669"/>
    <property type="project" value="InterPro"/>
</dbReference>
<keyword evidence="2" id="KW-0964">Secreted</keyword>
<dbReference type="PROSITE" id="PS00118">
    <property type="entry name" value="PA2_HIS"/>
    <property type="match status" value="1"/>
</dbReference>
<evidence type="ECO:0000256" key="3">
    <source>
        <dbReference type="SAM" id="SignalP"/>
    </source>
</evidence>
<feature type="signal peptide" evidence="3">
    <location>
        <begin position="1"/>
        <end position="23"/>
    </location>
</feature>
<dbReference type="GO" id="GO:0050482">
    <property type="term" value="P:arachidonate secretion"/>
    <property type="evidence" value="ECO:0007669"/>
    <property type="project" value="InterPro"/>
</dbReference>
<dbReference type="EMBL" id="CM026432">
    <property type="protein sequence ID" value="KAG0556018.1"/>
    <property type="molecule type" value="Genomic_DNA"/>
</dbReference>
<dbReference type="Gene3D" id="1.20.90.10">
    <property type="entry name" value="Phospholipase A2 domain"/>
    <property type="match status" value="1"/>
</dbReference>
<sequence length="223" mass="24495">MTSTKIMVVVVLLLLAIQTPAIALIVNTTLSVRSLDTILLAFRVVRLLEIVSWRSDTLNLLHESPDWTKQSRKCHQLVRINVIVEVILQDCSSTCESQHCSDPLRLRYGKYCGIGYSGCEGQAPCDGIDSCCLTHDNCIGSNLQNYVNQTCNNALKNCVEQFKTANLPQFSGSNCSATEVEGVIVVSMDAATIVGNSAAHESPLFNFQALFTILCSILVLEWH</sequence>
<organism evidence="4 5">
    <name type="scientific">Ceratodon purpureus</name>
    <name type="common">Fire moss</name>
    <name type="synonym">Dicranum purpureum</name>
    <dbReference type="NCBI Taxonomy" id="3225"/>
    <lineage>
        <taxon>Eukaryota</taxon>
        <taxon>Viridiplantae</taxon>
        <taxon>Streptophyta</taxon>
        <taxon>Embryophyta</taxon>
        <taxon>Bryophyta</taxon>
        <taxon>Bryophytina</taxon>
        <taxon>Bryopsida</taxon>
        <taxon>Dicranidae</taxon>
        <taxon>Pseudoditrichales</taxon>
        <taxon>Ditrichaceae</taxon>
        <taxon>Ceratodon</taxon>
    </lineage>
</organism>
<protein>
    <recommendedName>
        <fullName evidence="6">Phospholipase A(2)</fullName>
    </recommendedName>
</protein>
<keyword evidence="5" id="KW-1185">Reference proteome</keyword>
<evidence type="ECO:0000313" key="4">
    <source>
        <dbReference type="EMBL" id="KAG0556018.1"/>
    </source>
</evidence>
<dbReference type="Proteomes" id="UP000822688">
    <property type="component" value="Chromosome 11"/>
</dbReference>
<dbReference type="InterPro" id="IPR033113">
    <property type="entry name" value="PLA2_histidine"/>
</dbReference>
<comment type="subcellular location">
    <subcellularLocation>
        <location evidence="1">Secreted</location>
    </subcellularLocation>
</comment>
<dbReference type="SUPFAM" id="SSF48619">
    <property type="entry name" value="Phospholipase A2, PLA2"/>
    <property type="match status" value="1"/>
</dbReference>
<evidence type="ECO:0000256" key="2">
    <source>
        <dbReference type="ARBA" id="ARBA00022525"/>
    </source>
</evidence>
<feature type="chain" id="PRO_5035863285" description="Phospholipase A(2)" evidence="3">
    <location>
        <begin position="24"/>
        <end position="223"/>
    </location>
</feature>
<gene>
    <name evidence="4" type="ORF">KC19_11G019800</name>
</gene>
<comment type="caution">
    <text evidence="4">The sequence shown here is derived from an EMBL/GenBank/DDBJ whole genome shotgun (WGS) entry which is preliminary data.</text>
</comment>
<dbReference type="GO" id="GO:0005576">
    <property type="term" value="C:extracellular region"/>
    <property type="evidence" value="ECO:0007669"/>
    <property type="project" value="UniProtKB-SubCell"/>
</dbReference>
<reference evidence="4 5" key="1">
    <citation type="submission" date="2020-06" db="EMBL/GenBank/DDBJ databases">
        <title>WGS assembly of Ceratodon purpureus strain R40.</title>
        <authorList>
            <person name="Carey S.B."/>
            <person name="Jenkins J."/>
            <person name="Shu S."/>
            <person name="Lovell J.T."/>
            <person name="Sreedasyam A."/>
            <person name="Maumus F."/>
            <person name="Tiley G.P."/>
            <person name="Fernandez-Pozo N."/>
            <person name="Barry K."/>
            <person name="Chen C."/>
            <person name="Wang M."/>
            <person name="Lipzen A."/>
            <person name="Daum C."/>
            <person name="Saski C.A."/>
            <person name="Payton A.C."/>
            <person name="Mcbreen J.C."/>
            <person name="Conrad R.E."/>
            <person name="Kollar L.M."/>
            <person name="Olsson S."/>
            <person name="Huttunen S."/>
            <person name="Landis J.B."/>
            <person name="Wickett N.J."/>
            <person name="Johnson M.G."/>
            <person name="Rensing S.A."/>
            <person name="Grimwood J."/>
            <person name="Schmutz J."/>
            <person name="Mcdaniel S.F."/>
        </authorList>
    </citation>
    <scope>NUCLEOTIDE SEQUENCE [LARGE SCALE GENOMIC DNA]</scope>
    <source>
        <strain evidence="4 5">R40</strain>
    </source>
</reference>
<dbReference type="AlphaFoldDB" id="A0A8T0GDW2"/>
<proteinExistence type="predicted"/>
<accession>A0A8T0GDW2</accession>
<evidence type="ECO:0000313" key="5">
    <source>
        <dbReference type="Proteomes" id="UP000822688"/>
    </source>
</evidence>
<dbReference type="InterPro" id="IPR036444">
    <property type="entry name" value="PLipase_A2_dom_sf"/>
</dbReference>
<evidence type="ECO:0000256" key="1">
    <source>
        <dbReference type="ARBA" id="ARBA00004613"/>
    </source>
</evidence>
<name>A0A8T0GDW2_CERPU</name>
<dbReference type="GO" id="GO:0006644">
    <property type="term" value="P:phospholipid metabolic process"/>
    <property type="evidence" value="ECO:0007669"/>
    <property type="project" value="InterPro"/>
</dbReference>